<dbReference type="InParanoid" id="G3J4S2"/>
<protein>
    <submittedName>
        <fullName evidence="2">Uncharacterized protein</fullName>
    </submittedName>
</protein>
<feature type="region of interest" description="Disordered" evidence="1">
    <location>
        <begin position="73"/>
        <end position="100"/>
    </location>
</feature>
<feature type="compositionally biased region" description="Polar residues" evidence="1">
    <location>
        <begin position="91"/>
        <end position="100"/>
    </location>
</feature>
<dbReference type="EMBL" id="JH126399">
    <property type="protein sequence ID" value="EGX96737.1"/>
    <property type="molecule type" value="Genomic_DNA"/>
</dbReference>
<dbReference type="HOGENOM" id="CLU_2305940_0_0_1"/>
<dbReference type="AlphaFoldDB" id="G3J4S2"/>
<dbReference type="KEGG" id="cmt:CCM_01395"/>
<proteinExistence type="predicted"/>
<dbReference type="Proteomes" id="UP000001610">
    <property type="component" value="Unassembled WGS sequence"/>
</dbReference>
<feature type="region of interest" description="Disordered" evidence="1">
    <location>
        <begin position="19"/>
        <end position="47"/>
    </location>
</feature>
<evidence type="ECO:0000313" key="3">
    <source>
        <dbReference type="Proteomes" id="UP000001610"/>
    </source>
</evidence>
<accession>G3J4S2</accession>
<dbReference type="RefSeq" id="XP_006666614.1">
    <property type="nucleotide sequence ID" value="XM_006666551.1"/>
</dbReference>
<dbReference type="VEuPathDB" id="FungiDB:CCM_01395"/>
<evidence type="ECO:0000256" key="1">
    <source>
        <dbReference type="SAM" id="MobiDB-lite"/>
    </source>
</evidence>
<gene>
    <name evidence="2" type="ORF">CCM_01395</name>
</gene>
<sequence>MQTGGQLAVLTQHLVAAVNPARPAGSAPEPRQSQSTASLPPERGLPIGGRSRFCAWRIFVTDAIRCLHGRPDSISSPAIQISMEKPASASRHYTSHPNSH</sequence>
<reference evidence="2 3" key="1">
    <citation type="journal article" date="2011" name="Genome Biol.">
        <title>Genome sequence of the insect pathogenic fungus Cordyceps militaris, a valued traditional Chinese medicine.</title>
        <authorList>
            <person name="Zheng P."/>
            <person name="Xia Y."/>
            <person name="Xiao G."/>
            <person name="Xiong C."/>
            <person name="Hu X."/>
            <person name="Zhang S."/>
            <person name="Zheng H."/>
            <person name="Huang Y."/>
            <person name="Zhou Y."/>
            <person name="Wang S."/>
            <person name="Zhao G.P."/>
            <person name="Liu X."/>
            <person name="St Leger R.J."/>
            <person name="Wang C."/>
        </authorList>
    </citation>
    <scope>NUCLEOTIDE SEQUENCE [LARGE SCALE GENOMIC DNA]</scope>
    <source>
        <strain evidence="2 3">CM01</strain>
    </source>
</reference>
<keyword evidence="3" id="KW-1185">Reference proteome</keyword>
<evidence type="ECO:0000313" key="2">
    <source>
        <dbReference type="EMBL" id="EGX96737.1"/>
    </source>
</evidence>
<name>G3J4S2_CORMM</name>
<dbReference type="GeneID" id="18163426"/>
<organism evidence="2 3">
    <name type="scientific">Cordyceps militaris (strain CM01)</name>
    <name type="common">Caterpillar fungus</name>
    <dbReference type="NCBI Taxonomy" id="983644"/>
    <lineage>
        <taxon>Eukaryota</taxon>
        <taxon>Fungi</taxon>
        <taxon>Dikarya</taxon>
        <taxon>Ascomycota</taxon>
        <taxon>Pezizomycotina</taxon>
        <taxon>Sordariomycetes</taxon>
        <taxon>Hypocreomycetidae</taxon>
        <taxon>Hypocreales</taxon>
        <taxon>Cordycipitaceae</taxon>
        <taxon>Cordyceps</taxon>
    </lineage>
</organism>